<reference evidence="3" key="3">
    <citation type="submission" date="2023-03" db="EMBL/GenBank/DDBJ databases">
        <title>DFI Biobank Strains.</title>
        <authorList>
            <person name="Mostad J."/>
            <person name="Paddock L."/>
            <person name="Medina S."/>
            <person name="Waligurski E."/>
            <person name="Barat B."/>
            <person name="Smith R."/>
            <person name="Burgo V."/>
            <person name="Metcalfe C."/>
            <person name="Woodson C."/>
            <person name="Sundararajan A."/>
            <person name="Ramaswamy R."/>
            <person name="Lin H."/>
            <person name="Pamer E.G."/>
        </authorList>
    </citation>
    <scope>NUCLEOTIDE SEQUENCE</scope>
    <source>
        <strain evidence="3">DFI.9.5</strain>
    </source>
</reference>
<dbReference type="Proteomes" id="UP001221924">
    <property type="component" value="Unassembled WGS sequence"/>
</dbReference>
<reference evidence="4 6" key="2">
    <citation type="submission" date="2018-08" db="EMBL/GenBank/DDBJ databases">
        <title>A genome reference for cultivated species of the human gut microbiota.</title>
        <authorList>
            <person name="Zou Y."/>
            <person name="Xue W."/>
            <person name="Luo G."/>
        </authorList>
    </citation>
    <scope>NUCLEOTIDE SEQUENCE [LARGE SCALE GENOMIC DNA]</scope>
    <source>
        <strain evidence="4 6">AF22-3AC</strain>
    </source>
</reference>
<dbReference type="RefSeq" id="WP_029426418.1">
    <property type="nucleotide sequence ID" value="NZ_CAXKYC010000006.1"/>
</dbReference>
<evidence type="ECO:0000313" key="5">
    <source>
        <dbReference type="Proteomes" id="UP000061809"/>
    </source>
</evidence>
<name>A0A0P0GGP0_9BACE</name>
<feature type="transmembrane region" description="Helical" evidence="1">
    <location>
        <begin position="27"/>
        <end position="49"/>
    </location>
</feature>
<organism evidence="2 5">
    <name type="scientific">Bacteroides cellulosilyticus</name>
    <dbReference type="NCBI Taxonomy" id="246787"/>
    <lineage>
        <taxon>Bacteria</taxon>
        <taxon>Pseudomonadati</taxon>
        <taxon>Bacteroidota</taxon>
        <taxon>Bacteroidia</taxon>
        <taxon>Bacteroidales</taxon>
        <taxon>Bacteroidaceae</taxon>
        <taxon>Bacteroides</taxon>
    </lineage>
</organism>
<reference evidence="2 5" key="1">
    <citation type="journal article" date="2015" name="Science">
        <title>Genetic determinants of in vivo fitness and diet responsiveness in multiple human gut Bacteroides.</title>
        <authorList>
            <person name="Wu M."/>
            <person name="McNulty N.P."/>
            <person name="Rodionov D.A."/>
            <person name="Khoroshkin M.S."/>
            <person name="Griffin N.W."/>
            <person name="Cheng J."/>
            <person name="Latreille P."/>
            <person name="Kerstetter R.A."/>
            <person name="Terrapon N."/>
            <person name="Henrissat B."/>
            <person name="Osterman A.L."/>
            <person name="Gordon J.I."/>
        </authorList>
    </citation>
    <scope>NUCLEOTIDE SEQUENCE [LARGE SCALE GENOMIC DNA]</scope>
    <source>
        <strain evidence="2 5">WH2</strain>
    </source>
</reference>
<gene>
    <name evidence="2" type="ORF">BcellWH2_02936</name>
    <name evidence="4" type="ORF">DWX97_12715</name>
    <name evidence="3" type="ORF">PZH42_12385</name>
</gene>
<accession>A0A0P0GGP0</accession>
<protein>
    <submittedName>
        <fullName evidence="2">Uncharacterized protein</fullName>
    </submittedName>
</protein>
<keyword evidence="1" id="KW-1133">Transmembrane helix</keyword>
<evidence type="ECO:0000256" key="1">
    <source>
        <dbReference type="SAM" id="Phobius"/>
    </source>
</evidence>
<dbReference type="EMBL" id="CP012801">
    <property type="protein sequence ID" value="ALJ60174.1"/>
    <property type="molecule type" value="Genomic_DNA"/>
</dbReference>
<dbReference type="KEGG" id="bcel:BcellWH2_02936"/>
<evidence type="ECO:0000313" key="4">
    <source>
        <dbReference type="EMBL" id="RGS36230.1"/>
    </source>
</evidence>
<sequence length="185" mass="20287">MKILDKIGSWIDKLDAKIFGKENYQPLAGQGFVAALKTAVGVGIVLFLVQMFTTGRTLENWTAGIGAACILIAMVMKTLPNFLGQTLSIGAKIGYGFFCFFLASFALQLAMYIVMLLLIILVLYIAFFFMGGSTGKSGKAARDDCYYCEIRGAGRRVCLKESGYEGREVECNSSNPVNCPHYIKR</sequence>
<dbReference type="EMBL" id="JARFID010000010">
    <property type="protein sequence ID" value="MDE8694902.1"/>
    <property type="molecule type" value="Genomic_DNA"/>
</dbReference>
<dbReference type="AlphaFoldDB" id="A0A0P0GGP0"/>
<dbReference type="EMBL" id="QRVJ01000010">
    <property type="protein sequence ID" value="RGS36230.1"/>
    <property type="molecule type" value="Genomic_DNA"/>
</dbReference>
<dbReference type="PATRIC" id="fig|246787.4.peg.3036"/>
<keyword evidence="1" id="KW-0472">Membrane</keyword>
<proteinExistence type="predicted"/>
<evidence type="ECO:0000313" key="2">
    <source>
        <dbReference type="EMBL" id="ALJ60174.1"/>
    </source>
</evidence>
<keyword evidence="1" id="KW-0812">Transmembrane</keyword>
<dbReference type="Proteomes" id="UP000283341">
    <property type="component" value="Unassembled WGS sequence"/>
</dbReference>
<evidence type="ECO:0000313" key="6">
    <source>
        <dbReference type="Proteomes" id="UP000283341"/>
    </source>
</evidence>
<feature type="transmembrane region" description="Helical" evidence="1">
    <location>
        <begin position="61"/>
        <end position="79"/>
    </location>
</feature>
<evidence type="ECO:0000313" key="3">
    <source>
        <dbReference type="EMBL" id="MDE8694902.1"/>
    </source>
</evidence>
<dbReference type="Proteomes" id="UP000061809">
    <property type="component" value="Chromosome"/>
</dbReference>
<feature type="transmembrane region" description="Helical" evidence="1">
    <location>
        <begin position="109"/>
        <end position="129"/>
    </location>
</feature>